<organism evidence="3 4">
    <name type="scientific">Tothia fuscella</name>
    <dbReference type="NCBI Taxonomy" id="1048955"/>
    <lineage>
        <taxon>Eukaryota</taxon>
        <taxon>Fungi</taxon>
        <taxon>Dikarya</taxon>
        <taxon>Ascomycota</taxon>
        <taxon>Pezizomycotina</taxon>
        <taxon>Dothideomycetes</taxon>
        <taxon>Pleosporomycetidae</taxon>
        <taxon>Venturiales</taxon>
        <taxon>Cylindrosympodiaceae</taxon>
        <taxon>Tothia</taxon>
    </lineage>
</organism>
<keyword evidence="4" id="KW-1185">Reference proteome</keyword>
<name>A0A9P4NTA0_9PEZI</name>
<feature type="chain" id="PRO_5040454919" description="Secreted protein" evidence="2">
    <location>
        <begin position="21"/>
        <end position="228"/>
    </location>
</feature>
<reference evidence="3" key="1">
    <citation type="journal article" date="2020" name="Stud. Mycol.">
        <title>101 Dothideomycetes genomes: a test case for predicting lifestyles and emergence of pathogens.</title>
        <authorList>
            <person name="Haridas S."/>
            <person name="Albert R."/>
            <person name="Binder M."/>
            <person name="Bloem J."/>
            <person name="Labutti K."/>
            <person name="Salamov A."/>
            <person name="Andreopoulos B."/>
            <person name="Baker S."/>
            <person name="Barry K."/>
            <person name="Bills G."/>
            <person name="Bluhm B."/>
            <person name="Cannon C."/>
            <person name="Castanera R."/>
            <person name="Culley D."/>
            <person name="Daum C."/>
            <person name="Ezra D."/>
            <person name="Gonzalez J."/>
            <person name="Henrissat B."/>
            <person name="Kuo A."/>
            <person name="Liang C."/>
            <person name="Lipzen A."/>
            <person name="Lutzoni F."/>
            <person name="Magnuson J."/>
            <person name="Mondo S."/>
            <person name="Nolan M."/>
            <person name="Ohm R."/>
            <person name="Pangilinan J."/>
            <person name="Park H.-J."/>
            <person name="Ramirez L."/>
            <person name="Alfaro M."/>
            <person name="Sun H."/>
            <person name="Tritt A."/>
            <person name="Yoshinaga Y."/>
            <person name="Zwiers L.-H."/>
            <person name="Turgeon B."/>
            <person name="Goodwin S."/>
            <person name="Spatafora J."/>
            <person name="Crous P."/>
            <person name="Grigoriev I."/>
        </authorList>
    </citation>
    <scope>NUCLEOTIDE SEQUENCE</scope>
    <source>
        <strain evidence="3">CBS 130266</strain>
    </source>
</reference>
<evidence type="ECO:0000256" key="1">
    <source>
        <dbReference type="SAM" id="MobiDB-lite"/>
    </source>
</evidence>
<keyword evidence="2" id="KW-0732">Signal</keyword>
<evidence type="ECO:0000313" key="4">
    <source>
        <dbReference type="Proteomes" id="UP000800235"/>
    </source>
</evidence>
<feature type="region of interest" description="Disordered" evidence="1">
    <location>
        <begin position="95"/>
        <end position="136"/>
    </location>
</feature>
<accession>A0A9P4NTA0</accession>
<feature type="signal peptide" evidence="2">
    <location>
        <begin position="1"/>
        <end position="20"/>
    </location>
</feature>
<comment type="caution">
    <text evidence="3">The sequence shown here is derived from an EMBL/GenBank/DDBJ whole genome shotgun (WGS) entry which is preliminary data.</text>
</comment>
<dbReference type="Proteomes" id="UP000800235">
    <property type="component" value="Unassembled WGS sequence"/>
</dbReference>
<dbReference type="AlphaFoldDB" id="A0A9P4NTA0"/>
<proteinExistence type="predicted"/>
<sequence>MAHNFKTALLSSVLVALVVSAKVQVNASEDSGSSRGVNPQQSPQLYIQAPSSTDAAGTWDLCAASGCSKVDKLCGDWGCVSTQDIHPPWVLVDTDKLGSDAESDGDDEANQRPQDGAQVPLKPAKPPHGGDKPSEVHCPPWGCIGKPGDGGKKPDGVVCPPWGCIGGRASVSSIKTDEAAKNFDSSQESEGGLKLCGSWGCIPSDTLINHLGSLFKGAPKVSNMKSEL</sequence>
<evidence type="ECO:0000256" key="2">
    <source>
        <dbReference type="SAM" id="SignalP"/>
    </source>
</evidence>
<evidence type="ECO:0000313" key="3">
    <source>
        <dbReference type="EMBL" id="KAF2431053.1"/>
    </source>
</evidence>
<dbReference type="EMBL" id="MU007034">
    <property type="protein sequence ID" value="KAF2431053.1"/>
    <property type="molecule type" value="Genomic_DNA"/>
</dbReference>
<evidence type="ECO:0008006" key="5">
    <source>
        <dbReference type="Google" id="ProtNLM"/>
    </source>
</evidence>
<gene>
    <name evidence="3" type="ORF">EJ08DRAFT_713556</name>
</gene>
<protein>
    <recommendedName>
        <fullName evidence="5">Secreted protein</fullName>
    </recommendedName>
</protein>